<proteinExistence type="predicted"/>
<dbReference type="InterPro" id="IPR021005">
    <property type="entry name" value="Znf_CGNR"/>
</dbReference>
<dbReference type="PANTHER" id="PTHR35525">
    <property type="entry name" value="BLL6575 PROTEIN"/>
    <property type="match status" value="1"/>
</dbReference>
<dbReference type="PANTHER" id="PTHR35525:SF3">
    <property type="entry name" value="BLL6575 PROTEIN"/>
    <property type="match status" value="1"/>
</dbReference>
<reference evidence="2 3" key="1">
    <citation type="submission" date="2021-07" db="EMBL/GenBank/DDBJ databases">
        <title>Actinomadura sp. PM05-2 isolated from lichen.</title>
        <authorList>
            <person name="Somphong A."/>
            <person name="Phongsopitanun W."/>
            <person name="Tanasupawat S."/>
            <person name="Peongsungnone V."/>
        </authorList>
    </citation>
    <scope>NUCLEOTIDE SEQUENCE [LARGE SCALE GENOMIC DNA]</scope>
    <source>
        <strain evidence="2 3">PM05-2</strain>
    </source>
</reference>
<dbReference type="InterPro" id="IPR010852">
    <property type="entry name" value="ABATE"/>
</dbReference>
<evidence type="ECO:0000313" key="3">
    <source>
        <dbReference type="Proteomes" id="UP000774570"/>
    </source>
</evidence>
<name>A0ABS7G1G0_9ACTN</name>
<organism evidence="2 3">
    <name type="scientific">Actinomadura parmotrematis</name>
    <dbReference type="NCBI Taxonomy" id="2864039"/>
    <lineage>
        <taxon>Bacteria</taxon>
        <taxon>Bacillati</taxon>
        <taxon>Actinomycetota</taxon>
        <taxon>Actinomycetes</taxon>
        <taxon>Streptosporangiales</taxon>
        <taxon>Thermomonosporaceae</taxon>
        <taxon>Actinomadura</taxon>
    </lineage>
</organism>
<dbReference type="EMBL" id="JAIBOA010000018">
    <property type="protein sequence ID" value="MBW8485724.1"/>
    <property type="molecule type" value="Genomic_DNA"/>
</dbReference>
<dbReference type="Gene3D" id="1.10.3300.10">
    <property type="entry name" value="Jann2411-like domain"/>
    <property type="match status" value="1"/>
</dbReference>
<comment type="caution">
    <text evidence="2">The sequence shown here is derived from an EMBL/GenBank/DDBJ whole genome shotgun (WGS) entry which is preliminary data.</text>
</comment>
<sequence>MPPTVRHDHVGGQVRHIAYIGNLARLAVELANGDPPSGLRREFHAQHRVREPAEPGDLLPALRAAVAAVADRGPADAVNRLLERFPPDVHIAEHDGGGPHLHFARDGEDGLAWLGRSCAAALAHVHCGDPDVAIGRCRADGCARFYVDDSRNRSRRFCSNACASRTSVAAHRARRRAAATGGG</sequence>
<dbReference type="InterPro" id="IPR023286">
    <property type="entry name" value="ABATE_dom_sf"/>
</dbReference>
<accession>A0ABS7G1G0</accession>
<evidence type="ECO:0000313" key="2">
    <source>
        <dbReference type="EMBL" id="MBW8485724.1"/>
    </source>
</evidence>
<protein>
    <submittedName>
        <fullName evidence="2">CGNR zinc finger domain-containing protein</fullName>
    </submittedName>
</protein>
<dbReference type="SUPFAM" id="SSF160904">
    <property type="entry name" value="Jann2411-like"/>
    <property type="match status" value="1"/>
</dbReference>
<evidence type="ECO:0000259" key="1">
    <source>
        <dbReference type="Pfam" id="PF11706"/>
    </source>
</evidence>
<feature type="domain" description="Zinc finger CGNR" evidence="1">
    <location>
        <begin position="134"/>
        <end position="175"/>
    </location>
</feature>
<dbReference type="Pfam" id="PF11706">
    <property type="entry name" value="zf-CGNR"/>
    <property type="match status" value="1"/>
</dbReference>
<gene>
    <name evidence="2" type="ORF">K1Y72_25310</name>
</gene>
<dbReference type="Proteomes" id="UP000774570">
    <property type="component" value="Unassembled WGS sequence"/>
</dbReference>
<keyword evidence="3" id="KW-1185">Reference proteome</keyword>